<feature type="region of interest" description="Disordered" evidence="3">
    <location>
        <begin position="551"/>
        <end position="601"/>
    </location>
</feature>
<proteinExistence type="predicted"/>
<dbReference type="InterPro" id="IPR050936">
    <property type="entry name" value="AP-1-like"/>
</dbReference>
<reference evidence="6" key="2">
    <citation type="submission" date="2013-12" db="EMBL/GenBank/DDBJ databases">
        <title>Evolution of pathogenesis and genome organization in the Tremellales.</title>
        <authorList>
            <person name="Cuomo C."/>
            <person name="Litvintseva A."/>
            <person name="Heitman J."/>
            <person name="Chen Y."/>
            <person name="Sun S."/>
            <person name="Springer D."/>
            <person name="Dromer F."/>
            <person name="Young S."/>
            <person name="Zeng Q."/>
            <person name="Chapman S."/>
            <person name="Gujja S."/>
            <person name="Saif S."/>
            <person name="Birren B."/>
        </authorList>
    </citation>
    <scope>NUCLEOTIDE SEQUENCE [LARGE SCALE GENOMIC DNA]</scope>
    <source>
        <strain evidence="6">BCC8398</strain>
    </source>
</reference>
<keyword evidence="6" id="KW-1185">Reference proteome</keyword>
<feature type="region of interest" description="Disordered" evidence="3">
    <location>
        <begin position="249"/>
        <end position="388"/>
    </location>
</feature>
<feature type="compositionally biased region" description="Low complexity" evidence="3">
    <location>
        <begin position="315"/>
        <end position="336"/>
    </location>
</feature>
<dbReference type="Gene3D" id="1.20.5.170">
    <property type="match status" value="1"/>
</dbReference>
<feature type="compositionally biased region" description="Low complexity" evidence="3">
    <location>
        <begin position="567"/>
        <end position="601"/>
    </location>
</feature>
<evidence type="ECO:0000256" key="1">
    <source>
        <dbReference type="ARBA" id="ARBA00004123"/>
    </source>
</evidence>
<dbReference type="InterPro" id="IPR046347">
    <property type="entry name" value="bZIP_sf"/>
</dbReference>
<dbReference type="EMBL" id="KI669494">
    <property type="protein sequence ID" value="OCF36669.1"/>
    <property type="molecule type" value="Genomic_DNA"/>
</dbReference>
<evidence type="ECO:0000259" key="4">
    <source>
        <dbReference type="PROSITE" id="PS50217"/>
    </source>
</evidence>
<dbReference type="GO" id="GO:0001228">
    <property type="term" value="F:DNA-binding transcription activator activity, RNA polymerase II-specific"/>
    <property type="evidence" value="ECO:0007669"/>
    <property type="project" value="TreeGrafter"/>
</dbReference>
<keyword evidence="2" id="KW-0539">Nucleus</keyword>
<dbReference type="OrthoDB" id="2593073at2759"/>
<dbReference type="GO" id="GO:0090575">
    <property type="term" value="C:RNA polymerase II transcription regulator complex"/>
    <property type="evidence" value="ECO:0007669"/>
    <property type="project" value="TreeGrafter"/>
</dbReference>
<dbReference type="PANTHER" id="PTHR40621:SF6">
    <property type="entry name" value="AP-1-LIKE TRANSCRIPTION FACTOR YAP1-RELATED"/>
    <property type="match status" value="1"/>
</dbReference>
<dbReference type="PANTHER" id="PTHR40621">
    <property type="entry name" value="TRANSCRIPTION FACTOR KAPC-RELATED"/>
    <property type="match status" value="1"/>
</dbReference>
<dbReference type="SMART" id="SM00338">
    <property type="entry name" value="BRLZ"/>
    <property type="match status" value="1"/>
</dbReference>
<organism evidence="5 6">
    <name type="scientific">Kwoniella heveanensis BCC8398</name>
    <dbReference type="NCBI Taxonomy" id="1296120"/>
    <lineage>
        <taxon>Eukaryota</taxon>
        <taxon>Fungi</taxon>
        <taxon>Dikarya</taxon>
        <taxon>Basidiomycota</taxon>
        <taxon>Agaricomycotina</taxon>
        <taxon>Tremellomycetes</taxon>
        <taxon>Tremellales</taxon>
        <taxon>Cryptococcaceae</taxon>
        <taxon>Kwoniella</taxon>
    </lineage>
</organism>
<dbReference type="CDD" id="cd14688">
    <property type="entry name" value="bZIP_YAP"/>
    <property type="match status" value="1"/>
</dbReference>
<dbReference type="InterPro" id="IPR004827">
    <property type="entry name" value="bZIP"/>
</dbReference>
<sequence length="717" mass="76808">MESAFSPNTSAFLNYLNTLPQDFDTSNNDISLTDNDISLTNDKTQTSFPPSAFFNSMPVPGRDTPEDTPPSGPDSVSPETNEKQDTSRAEIALSDESDDTSPGAHPTKIKPKRKNIGAGTHKRKAGQTNAKAAHTEDDEDDDSDSDAPSGHEDKKAHPNDKAPGRKGRKSAGGEGKEPNKAARRKEQNRAAQKAFRERREAKVKDLEEKVAELEAKSYGANIENENLRGILKRLQEENIALKQSAFTFSMPVNGNEPNKSPNTSANNSLPKPQRQVSKPPSPPQTNTDDSLKSIHDLPSASHRASLGGMGDSPESLVSVGSASSSSSGQKQQSASLPDEAFNAFLFGSGNRPDPYPVQQQDKQPTSNTSQSFSTMSTSSSSVTPPSTSQSDINALWASLYPNGLNNSLANQPLFNHSTGPYTLLNSQPDFMSFANAGENMFAPPPPPPQPIFSQQQQTQTQPDFNRFAFRDPSAAVETTSAVADRSNSWNDVNDNGMSEFLASLAGSTTNNEVDNTGGADDDAFNAQLQQIFGGSSPSNLFNIGTDGKGFSPNNYLNMSPSPLQSVSNGQSPQSQTSTSRSGSNDKSNSASPDSSTSVSSSSHAIASQCLLGQQASMAPGLSTFGPPKSASEMVHVVDENGNIVKPSDMWIRFGMTTKSAVDHLVIDDLCDQMRAKATCKDGKLQLSVKDAEKMFSQEGTRSHQEWLDRFKGRLSGP</sequence>
<feature type="compositionally biased region" description="Polar residues" evidence="3">
    <location>
        <begin position="551"/>
        <end position="566"/>
    </location>
</feature>
<dbReference type="Proteomes" id="UP000092666">
    <property type="component" value="Unassembled WGS sequence"/>
</dbReference>
<dbReference type="PROSITE" id="PS00036">
    <property type="entry name" value="BZIP_BASIC"/>
    <property type="match status" value="1"/>
</dbReference>
<feature type="compositionally biased region" description="Low complexity" evidence="3">
    <location>
        <begin position="365"/>
        <end position="388"/>
    </location>
</feature>
<feature type="compositionally biased region" description="Basic and acidic residues" evidence="3">
    <location>
        <begin position="174"/>
        <end position="205"/>
    </location>
</feature>
<dbReference type="PROSITE" id="PS50217">
    <property type="entry name" value="BZIP"/>
    <property type="match status" value="1"/>
</dbReference>
<dbReference type="SUPFAM" id="SSF57959">
    <property type="entry name" value="Leucine zipper domain"/>
    <property type="match status" value="1"/>
</dbReference>
<name>A0A1B9H078_9TREE</name>
<feature type="compositionally biased region" description="Polar residues" evidence="3">
    <location>
        <begin position="249"/>
        <end position="288"/>
    </location>
</feature>
<feature type="region of interest" description="Disordered" evidence="3">
    <location>
        <begin position="21"/>
        <end position="205"/>
    </location>
</feature>
<comment type="subcellular location">
    <subcellularLocation>
        <location evidence="1">Nucleus</location>
    </subcellularLocation>
</comment>
<evidence type="ECO:0000256" key="3">
    <source>
        <dbReference type="SAM" id="MobiDB-lite"/>
    </source>
</evidence>
<dbReference type="GO" id="GO:0000976">
    <property type="term" value="F:transcription cis-regulatory region binding"/>
    <property type="evidence" value="ECO:0007669"/>
    <property type="project" value="InterPro"/>
</dbReference>
<feature type="compositionally biased region" description="Basic residues" evidence="3">
    <location>
        <begin position="107"/>
        <end position="125"/>
    </location>
</feature>
<feature type="compositionally biased region" description="Acidic residues" evidence="3">
    <location>
        <begin position="136"/>
        <end position="145"/>
    </location>
</feature>
<evidence type="ECO:0000313" key="6">
    <source>
        <dbReference type="Proteomes" id="UP000092666"/>
    </source>
</evidence>
<feature type="domain" description="BZIP" evidence="4">
    <location>
        <begin position="178"/>
        <end position="241"/>
    </location>
</feature>
<reference evidence="5 6" key="1">
    <citation type="submission" date="2013-07" db="EMBL/GenBank/DDBJ databases">
        <title>The Genome Sequence of Cryptococcus heveanensis BCC8398.</title>
        <authorList>
            <consortium name="The Broad Institute Genome Sequencing Platform"/>
            <person name="Cuomo C."/>
            <person name="Litvintseva A."/>
            <person name="Chen Y."/>
            <person name="Heitman J."/>
            <person name="Sun S."/>
            <person name="Springer D."/>
            <person name="Dromer F."/>
            <person name="Young S.K."/>
            <person name="Zeng Q."/>
            <person name="Gargeya S."/>
            <person name="Fitzgerald M."/>
            <person name="Abouelleil A."/>
            <person name="Alvarado L."/>
            <person name="Berlin A.M."/>
            <person name="Chapman S.B."/>
            <person name="Dewar J."/>
            <person name="Goldberg J."/>
            <person name="Griggs A."/>
            <person name="Gujja S."/>
            <person name="Hansen M."/>
            <person name="Howarth C."/>
            <person name="Imamovic A."/>
            <person name="Larimer J."/>
            <person name="McCowan C."/>
            <person name="Murphy C."/>
            <person name="Pearson M."/>
            <person name="Priest M."/>
            <person name="Roberts A."/>
            <person name="Saif S."/>
            <person name="Shea T."/>
            <person name="Sykes S."/>
            <person name="Wortman J."/>
            <person name="Nusbaum C."/>
            <person name="Birren B."/>
        </authorList>
    </citation>
    <scope>NUCLEOTIDE SEQUENCE [LARGE SCALE GENOMIC DNA]</scope>
    <source>
        <strain evidence="5 6">BCC8398</strain>
    </source>
</reference>
<accession>A0A1B9H078</accession>
<evidence type="ECO:0000313" key="5">
    <source>
        <dbReference type="EMBL" id="OCF36669.1"/>
    </source>
</evidence>
<dbReference type="AlphaFoldDB" id="A0A1B9H078"/>
<evidence type="ECO:0000256" key="2">
    <source>
        <dbReference type="ARBA" id="ARBA00023242"/>
    </source>
</evidence>
<dbReference type="STRING" id="1296120.A0A1B9H078"/>
<protein>
    <recommendedName>
        <fullName evidence="4">BZIP domain-containing protein</fullName>
    </recommendedName>
</protein>
<dbReference type="Pfam" id="PF00170">
    <property type="entry name" value="bZIP_1"/>
    <property type="match status" value="1"/>
</dbReference>
<feature type="compositionally biased region" description="Basic and acidic residues" evidence="3">
    <location>
        <begin position="149"/>
        <end position="163"/>
    </location>
</feature>
<gene>
    <name evidence="5" type="ORF">I316_01264</name>
</gene>
<feature type="compositionally biased region" description="Polar residues" evidence="3">
    <location>
        <begin position="21"/>
        <end position="49"/>
    </location>
</feature>